<proteinExistence type="predicted"/>
<organism evidence="2 3">
    <name type="scientific">Blyttiomyces helicus</name>
    <dbReference type="NCBI Taxonomy" id="388810"/>
    <lineage>
        <taxon>Eukaryota</taxon>
        <taxon>Fungi</taxon>
        <taxon>Fungi incertae sedis</taxon>
        <taxon>Chytridiomycota</taxon>
        <taxon>Chytridiomycota incertae sedis</taxon>
        <taxon>Chytridiomycetes</taxon>
        <taxon>Chytridiomycetes incertae sedis</taxon>
        <taxon>Blyttiomyces</taxon>
    </lineage>
</organism>
<keyword evidence="3" id="KW-1185">Reference proteome</keyword>
<feature type="region of interest" description="Disordered" evidence="1">
    <location>
        <begin position="77"/>
        <end position="108"/>
    </location>
</feature>
<dbReference type="AlphaFoldDB" id="A0A4P9WD89"/>
<feature type="region of interest" description="Disordered" evidence="1">
    <location>
        <begin position="240"/>
        <end position="263"/>
    </location>
</feature>
<dbReference type="EMBL" id="KZ996405">
    <property type="protein sequence ID" value="RKO88910.1"/>
    <property type="molecule type" value="Genomic_DNA"/>
</dbReference>
<sequence>MVKTVVKIMLAKSCISSSTTAKQTLPSTASYLSQDLDKVDGKDKEHKEDKRDKEQKEGKASHLEDVLTCAVVPPAASRHKEGYSDGSSSVVAAKKPPPPSSSTSTSTSTALTVIYDPCEGQKKNEFQCGVCPKDVAQPIHRHFFRVLSNMQTFLKGTGTDVPDSGCRHYSPSYQYQKRPRVSEHEEARGESCREAKGNDEHGGNKDEHLSKRAKQDPATNFAKLVSPNIVVRMSVHGKQVGVKEGGKGPTTTHQKGPRMSTSMHGTPIPASTPKHHFQIMEEFLNCIWREGGVEVTRCKLGKVRQIAERCRVVLETGRHLSQLHYPGCFGATTIPCPLQPRPALVHGFDVHLPTLAASGLVTYILVGENHLSNVQQKVAQLPCSPKHGRVPFKDIYCSDANFPEDQHLLLILDPAQPPVKKPGIL</sequence>
<protein>
    <submittedName>
        <fullName evidence="2">Uncharacterized protein</fullName>
    </submittedName>
</protein>
<feature type="compositionally biased region" description="Polar residues" evidence="1">
    <location>
        <begin position="249"/>
        <end position="263"/>
    </location>
</feature>
<feature type="region of interest" description="Disordered" evidence="1">
    <location>
        <begin position="158"/>
        <end position="218"/>
    </location>
</feature>
<accession>A0A4P9WD89</accession>
<evidence type="ECO:0000256" key="1">
    <source>
        <dbReference type="SAM" id="MobiDB-lite"/>
    </source>
</evidence>
<reference evidence="3" key="1">
    <citation type="journal article" date="2018" name="Nat. Microbiol.">
        <title>Leveraging single-cell genomics to expand the fungal tree of life.</title>
        <authorList>
            <person name="Ahrendt S.R."/>
            <person name="Quandt C.A."/>
            <person name="Ciobanu D."/>
            <person name="Clum A."/>
            <person name="Salamov A."/>
            <person name="Andreopoulos B."/>
            <person name="Cheng J.F."/>
            <person name="Woyke T."/>
            <person name="Pelin A."/>
            <person name="Henrissat B."/>
            <person name="Reynolds N.K."/>
            <person name="Benny G.L."/>
            <person name="Smith M.E."/>
            <person name="James T.Y."/>
            <person name="Grigoriev I.V."/>
        </authorList>
    </citation>
    <scope>NUCLEOTIDE SEQUENCE [LARGE SCALE GENOMIC DNA]</scope>
</reference>
<dbReference type="Proteomes" id="UP000269721">
    <property type="component" value="Unassembled WGS sequence"/>
</dbReference>
<name>A0A4P9WD89_9FUNG</name>
<evidence type="ECO:0000313" key="3">
    <source>
        <dbReference type="Proteomes" id="UP000269721"/>
    </source>
</evidence>
<feature type="region of interest" description="Disordered" evidence="1">
    <location>
        <begin position="25"/>
        <end position="62"/>
    </location>
</feature>
<evidence type="ECO:0000313" key="2">
    <source>
        <dbReference type="EMBL" id="RKO88910.1"/>
    </source>
</evidence>
<gene>
    <name evidence="2" type="ORF">BDK51DRAFT_31654</name>
</gene>
<feature type="compositionally biased region" description="Basic and acidic residues" evidence="1">
    <location>
        <begin position="35"/>
        <end position="62"/>
    </location>
</feature>
<feature type="compositionally biased region" description="Basic and acidic residues" evidence="1">
    <location>
        <begin position="180"/>
        <end position="215"/>
    </location>
</feature>